<dbReference type="STRING" id="1515746.HR45_14840"/>
<dbReference type="EMBL" id="JPEO01000014">
    <property type="protein sequence ID" value="KFZ36726.1"/>
    <property type="molecule type" value="Genomic_DNA"/>
</dbReference>
<dbReference type="GO" id="GO:0006355">
    <property type="term" value="P:regulation of DNA-templated transcription"/>
    <property type="evidence" value="ECO:0007669"/>
    <property type="project" value="UniProtKB-ARBA"/>
</dbReference>
<dbReference type="RefSeq" id="WP_037444280.1">
    <property type="nucleotide sequence ID" value="NZ_JPEO01000014.1"/>
</dbReference>
<dbReference type="PROSITE" id="PS51118">
    <property type="entry name" value="HTH_HXLR"/>
    <property type="match status" value="1"/>
</dbReference>
<accession>A0A094JW94</accession>
<feature type="domain" description="HTH hxlR-type" evidence="4">
    <location>
        <begin position="14"/>
        <end position="113"/>
    </location>
</feature>
<comment type="caution">
    <text evidence="5">The sequence shown here is derived from an EMBL/GenBank/DDBJ whole genome shotgun (WGS) entry which is preliminary data.</text>
</comment>
<keyword evidence="6" id="KW-1185">Reference proteome</keyword>
<dbReference type="PANTHER" id="PTHR33204">
    <property type="entry name" value="TRANSCRIPTIONAL REGULATOR, MARR FAMILY"/>
    <property type="match status" value="1"/>
</dbReference>
<evidence type="ECO:0000256" key="3">
    <source>
        <dbReference type="ARBA" id="ARBA00023163"/>
    </source>
</evidence>
<evidence type="ECO:0000313" key="6">
    <source>
        <dbReference type="Proteomes" id="UP000029264"/>
    </source>
</evidence>
<dbReference type="GO" id="GO:0003677">
    <property type="term" value="F:DNA binding"/>
    <property type="evidence" value="ECO:0007669"/>
    <property type="project" value="UniProtKB-KW"/>
</dbReference>
<keyword evidence="3" id="KW-0804">Transcription</keyword>
<dbReference type="SUPFAM" id="SSF46785">
    <property type="entry name" value="Winged helix' DNA-binding domain"/>
    <property type="match status" value="1"/>
</dbReference>
<dbReference type="PANTHER" id="PTHR33204:SF37">
    <property type="entry name" value="HTH-TYPE TRANSCRIPTIONAL REGULATOR YODB"/>
    <property type="match status" value="1"/>
</dbReference>
<name>A0A094JW94_9GAMM</name>
<keyword evidence="2" id="KW-0238">DNA-binding</keyword>
<proteinExistence type="predicted"/>
<reference evidence="5 6" key="1">
    <citation type="submission" date="2014-06" db="EMBL/GenBank/DDBJ databases">
        <title>Shewanella sp. YQH10.</title>
        <authorList>
            <person name="Liu Y."/>
            <person name="Zeng R."/>
        </authorList>
    </citation>
    <scope>NUCLEOTIDE SEQUENCE [LARGE SCALE GENOMIC DNA]</scope>
    <source>
        <strain evidence="5 6">YQH10</strain>
    </source>
</reference>
<dbReference type="Proteomes" id="UP000029264">
    <property type="component" value="Unassembled WGS sequence"/>
</dbReference>
<dbReference type="Gene3D" id="1.10.10.10">
    <property type="entry name" value="Winged helix-like DNA-binding domain superfamily/Winged helix DNA-binding domain"/>
    <property type="match status" value="1"/>
</dbReference>
<evidence type="ECO:0000313" key="5">
    <source>
        <dbReference type="EMBL" id="KFZ36726.1"/>
    </source>
</evidence>
<evidence type="ECO:0000256" key="2">
    <source>
        <dbReference type="ARBA" id="ARBA00023125"/>
    </source>
</evidence>
<dbReference type="InterPro" id="IPR036388">
    <property type="entry name" value="WH-like_DNA-bd_sf"/>
</dbReference>
<dbReference type="InterPro" id="IPR036390">
    <property type="entry name" value="WH_DNA-bd_sf"/>
</dbReference>
<dbReference type="Pfam" id="PF01638">
    <property type="entry name" value="HxlR"/>
    <property type="match status" value="1"/>
</dbReference>
<evidence type="ECO:0000256" key="1">
    <source>
        <dbReference type="ARBA" id="ARBA00023015"/>
    </source>
</evidence>
<dbReference type="InterPro" id="IPR011991">
    <property type="entry name" value="ArsR-like_HTH"/>
</dbReference>
<sequence length="131" mass="15191">MTALNRYNVYARSCPARQCFERLAERWVVLIIGLLRDGEARRFNEIKRQVDGISQKVLSQKLKQLERDGMIARQVFATMPITVEYQLTSLGLSFADTIELVGQWAESNVEQMLHSQQQYDQRQQAEKSKTP</sequence>
<dbReference type="OrthoDB" id="9807069at2"/>
<evidence type="ECO:0000259" key="4">
    <source>
        <dbReference type="PROSITE" id="PS51118"/>
    </source>
</evidence>
<dbReference type="CDD" id="cd00090">
    <property type="entry name" value="HTH_ARSR"/>
    <property type="match status" value="1"/>
</dbReference>
<dbReference type="AlphaFoldDB" id="A0A094JW94"/>
<gene>
    <name evidence="5" type="ORF">HR45_14840</name>
</gene>
<organism evidence="5 6">
    <name type="scientific">Shewanella mangrovi</name>
    <dbReference type="NCBI Taxonomy" id="1515746"/>
    <lineage>
        <taxon>Bacteria</taxon>
        <taxon>Pseudomonadati</taxon>
        <taxon>Pseudomonadota</taxon>
        <taxon>Gammaproteobacteria</taxon>
        <taxon>Alteromonadales</taxon>
        <taxon>Shewanellaceae</taxon>
        <taxon>Shewanella</taxon>
    </lineage>
</organism>
<dbReference type="eggNOG" id="COG1733">
    <property type="taxonomic scope" value="Bacteria"/>
</dbReference>
<keyword evidence="1" id="KW-0805">Transcription regulation</keyword>
<protein>
    <submittedName>
        <fullName evidence="5">HxlR family transcriptional regulator</fullName>
    </submittedName>
</protein>
<dbReference type="InterPro" id="IPR002577">
    <property type="entry name" value="HTH_HxlR"/>
</dbReference>